<dbReference type="Pfam" id="PF13727">
    <property type="entry name" value="CoA_binding_3"/>
    <property type="match status" value="1"/>
</dbReference>
<evidence type="ECO:0000313" key="10">
    <source>
        <dbReference type="Proteomes" id="UP001183202"/>
    </source>
</evidence>
<evidence type="ECO:0000256" key="3">
    <source>
        <dbReference type="ARBA" id="ARBA00022679"/>
    </source>
</evidence>
<dbReference type="InterPro" id="IPR003362">
    <property type="entry name" value="Bact_transf"/>
</dbReference>
<evidence type="ECO:0000259" key="8">
    <source>
        <dbReference type="Pfam" id="PF02397"/>
    </source>
</evidence>
<evidence type="ECO:0000256" key="7">
    <source>
        <dbReference type="SAM" id="Phobius"/>
    </source>
</evidence>
<feature type="transmembrane region" description="Helical" evidence="7">
    <location>
        <begin position="125"/>
        <end position="147"/>
    </location>
</feature>
<dbReference type="EC" id="2.7.8.-" evidence="9"/>
<organism evidence="9 10">
    <name type="scientific">Pseudonocardia charpentierae</name>
    <dbReference type="NCBI Taxonomy" id="3075545"/>
    <lineage>
        <taxon>Bacteria</taxon>
        <taxon>Bacillati</taxon>
        <taxon>Actinomycetota</taxon>
        <taxon>Actinomycetes</taxon>
        <taxon>Pseudonocardiales</taxon>
        <taxon>Pseudonocardiaceae</taxon>
        <taxon>Pseudonocardia</taxon>
    </lineage>
</organism>
<keyword evidence="3 9" id="KW-0808">Transferase</keyword>
<comment type="subcellular location">
    <subcellularLocation>
        <location evidence="1">Membrane</location>
        <topology evidence="1">Multi-pass membrane protein</topology>
    </subcellularLocation>
</comment>
<name>A0ABU2NII4_9PSEU</name>
<reference evidence="10" key="1">
    <citation type="submission" date="2023-07" db="EMBL/GenBank/DDBJ databases">
        <title>30 novel species of actinomycetes from the DSMZ collection.</title>
        <authorList>
            <person name="Nouioui I."/>
        </authorList>
    </citation>
    <scope>NUCLEOTIDE SEQUENCE [LARGE SCALE GENOMIC DNA]</scope>
    <source>
        <strain evidence="10">DSM 45834</strain>
    </source>
</reference>
<evidence type="ECO:0000256" key="1">
    <source>
        <dbReference type="ARBA" id="ARBA00004141"/>
    </source>
</evidence>
<proteinExistence type="inferred from homology"/>
<keyword evidence="4 7" id="KW-0812">Transmembrane</keyword>
<keyword evidence="6 7" id="KW-0472">Membrane</keyword>
<feature type="transmembrane region" description="Helical" evidence="7">
    <location>
        <begin position="30"/>
        <end position="52"/>
    </location>
</feature>
<evidence type="ECO:0000256" key="2">
    <source>
        <dbReference type="ARBA" id="ARBA00006464"/>
    </source>
</evidence>
<dbReference type="PANTHER" id="PTHR30576:SF10">
    <property type="entry name" value="SLL5057 PROTEIN"/>
    <property type="match status" value="1"/>
</dbReference>
<feature type="transmembrane region" description="Helical" evidence="7">
    <location>
        <begin position="303"/>
        <end position="323"/>
    </location>
</feature>
<comment type="similarity">
    <text evidence="2">Belongs to the bacterial sugar transferase family.</text>
</comment>
<evidence type="ECO:0000256" key="5">
    <source>
        <dbReference type="ARBA" id="ARBA00022989"/>
    </source>
</evidence>
<feature type="domain" description="Bacterial sugar transferase" evidence="8">
    <location>
        <begin position="297"/>
        <end position="485"/>
    </location>
</feature>
<dbReference type="Proteomes" id="UP001183202">
    <property type="component" value="Unassembled WGS sequence"/>
</dbReference>
<keyword evidence="5 7" id="KW-1133">Transmembrane helix</keyword>
<evidence type="ECO:0000313" key="9">
    <source>
        <dbReference type="EMBL" id="MDT0353781.1"/>
    </source>
</evidence>
<dbReference type="GO" id="GO:0016740">
    <property type="term" value="F:transferase activity"/>
    <property type="evidence" value="ECO:0007669"/>
    <property type="project" value="UniProtKB-KW"/>
</dbReference>
<dbReference type="Pfam" id="PF02397">
    <property type="entry name" value="Bac_transf"/>
    <property type="match status" value="1"/>
</dbReference>
<accession>A0ABU2NII4</accession>
<evidence type="ECO:0000256" key="4">
    <source>
        <dbReference type="ARBA" id="ARBA00022692"/>
    </source>
</evidence>
<dbReference type="EMBL" id="JAVREJ010000044">
    <property type="protein sequence ID" value="MDT0353781.1"/>
    <property type="molecule type" value="Genomic_DNA"/>
</dbReference>
<dbReference type="Gene3D" id="3.40.50.720">
    <property type="entry name" value="NAD(P)-binding Rossmann-like Domain"/>
    <property type="match status" value="1"/>
</dbReference>
<dbReference type="NCBIfam" id="TIGR03025">
    <property type="entry name" value="EPS_sugtrans"/>
    <property type="match status" value="1"/>
</dbReference>
<dbReference type="PANTHER" id="PTHR30576">
    <property type="entry name" value="COLANIC BIOSYNTHESIS UDP-GLUCOSE LIPID CARRIER TRANSFERASE"/>
    <property type="match status" value="1"/>
</dbReference>
<feature type="transmembrane region" description="Helical" evidence="7">
    <location>
        <begin position="64"/>
        <end position="87"/>
    </location>
</feature>
<gene>
    <name evidence="9" type="ORF">RM445_30265</name>
</gene>
<dbReference type="RefSeq" id="WP_311560292.1">
    <property type="nucleotide sequence ID" value="NZ_JAVREJ010000044.1"/>
</dbReference>
<protein>
    <submittedName>
        <fullName evidence="9">Sugar transferase</fullName>
        <ecNumber evidence="9">2.7.8.-</ecNumber>
    </submittedName>
</protein>
<feature type="transmembrane region" description="Helical" evidence="7">
    <location>
        <begin position="99"/>
        <end position="119"/>
    </location>
</feature>
<dbReference type="InterPro" id="IPR017475">
    <property type="entry name" value="EPS_sugar_tfrase"/>
</dbReference>
<sequence length="490" mass="53963">MNVGNQGASQTVLNQPLVLRSSRRAWERRCVSAVIGIDAVASLAAGLTAYAVRFGDRSAPGLRWDYVALSAGLPLLWLATMAAARAYEARFLSVGFEEFRRVLMAAVVVIATVATTSWATKAEIARGYVLVALPMATALTLLGRYLVRKWVHRERRRGFYMSDVILVGHGRSAAELVRQMRTDTHHGMRIVGACVPSREGSTELTALGVPVLGSFEDVDFAVQMTSADAVAVLPCPEMDGPALRILSWSLAKSGIDLLVAPALIDVAGPRIAIRPVCGLPLLHVDEPQLAGGRRVAKELFDRLAALILLVVVAPVLVAIALAIRLSSPGPAIFRQARTGWRGREFTMWKFRTMVQNAEELRSSLDQLNQHATGELFKLSADPRITKLGRLLRRTSLDELPQLINILRGEMSMVGPRPLPVTDRPYDGEARRRLFVKPGLTGLWQISGRSDLSWEESIRLDLRYVEQWSLALDALIIWKTIFAVLKHRGAY</sequence>
<comment type="caution">
    <text evidence="9">The sequence shown here is derived from an EMBL/GenBank/DDBJ whole genome shotgun (WGS) entry which is preliminary data.</text>
</comment>
<evidence type="ECO:0000256" key="6">
    <source>
        <dbReference type="ARBA" id="ARBA00023136"/>
    </source>
</evidence>
<keyword evidence="10" id="KW-1185">Reference proteome</keyword>